<evidence type="ECO:0000256" key="5">
    <source>
        <dbReference type="PIRNR" id="PIRNR005763"/>
    </source>
</evidence>
<evidence type="ECO:0000256" key="2">
    <source>
        <dbReference type="ARBA" id="ARBA00022448"/>
    </source>
</evidence>
<evidence type="ECO:0000256" key="4">
    <source>
        <dbReference type="ARBA" id="ARBA00022737"/>
    </source>
</evidence>
<dbReference type="NCBIfam" id="TIGR00638">
    <property type="entry name" value="Mop"/>
    <property type="match status" value="1"/>
</dbReference>
<dbReference type="InterPro" id="IPR008995">
    <property type="entry name" value="Mo/tungstate-bd_C_term_dom"/>
</dbReference>
<dbReference type="InterPro" id="IPR004606">
    <property type="entry name" value="Mop_domain"/>
</dbReference>
<dbReference type="InterPro" id="IPR016462">
    <property type="entry name" value="ModE"/>
</dbReference>
<dbReference type="InterPro" id="IPR000847">
    <property type="entry name" value="LysR_HTH_N"/>
</dbReference>
<dbReference type="Pfam" id="PF00126">
    <property type="entry name" value="HTH_1"/>
    <property type="match status" value="1"/>
</dbReference>
<dbReference type="PANTHER" id="PTHR30432">
    <property type="entry name" value="TRANSCRIPTIONAL REGULATOR MODE"/>
    <property type="match status" value="1"/>
</dbReference>
<protein>
    <submittedName>
        <fullName evidence="7">TOBE domain-containing protein</fullName>
    </submittedName>
</protein>
<evidence type="ECO:0000259" key="6">
    <source>
        <dbReference type="PROSITE" id="PS51866"/>
    </source>
</evidence>
<dbReference type="PIRSF" id="PIRSF005763">
    <property type="entry name" value="Txn_reg_ModE"/>
    <property type="match status" value="1"/>
</dbReference>
<dbReference type="InterPro" id="IPR051815">
    <property type="entry name" value="Molybdate_resp_trans_reg"/>
</dbReference>
<dbReference type="InterPro" id="IPR005116">
    <property type="entry name" value="Transp-assoc_OB_typ1"/>
</dbReference>
<keyword evidence="8" id="KW-1185">Reference proteome</keyword>
<evidence type="ECO:0000256" key="1">
    <source>
        <dbReference type="ARBA" id="ARBA00008110"/>
    </source>
</evidence>
<dbReference type="SUPFAM" id="SSF46785">
    <property type="entry name" value="Winged helix' DNA-binding domain"/>
    <property type="match status" value="1"/>
</dbReference>
<dbReference type="InterPro" id="IPR036390">
    <property type="entry name" value="WH_DNA-bd_sf"/>
</dbReference>
<name>A0ABV7RFY7_9NEIS</name>
<keyword evidence="4" id="KW-0677">Repeat</keyword>
<dbReference type="EMBL" id="JBHRXN010000031">
    <property type="protein sequence ID" value="MFC3533184.1"/>
    <property type="molecule type" value="Genomic_DNA"/>
</dbReference>
<feature type="domain" description="Mop" evidence="6">
    <location>
        <begin position="110"/>
        <end position="176"/>
    </location>
</feature>
<evidence type="ECO:0000256" key="3">
    <source>
        <dbReference type="ARBA" id="ARBA00022505"/>
    </source>
</evidence>
<dbReference type="RefSeq" id="WP_386092687.1">
    <property type="nucleotide sequence ID" value="NZ_JBHRXN010000031.1"/>
</dbReference>
<accession>A0ABV7RFY7</accession>
<dbReference type="SUPFAM" id="SSF50331">
    <property type="entry name" value="MOP-like"/>
    <property type="match status" value="2"/>
</dbReference>
<proteinExistence type="inferred from homology"/>
<dbReference type="Proteomes" id="UP001595741">
    <property type="component" value="Unassembled WGS sequence"/>
</dbReference>
<dbReference type="PANTHER" id="PTHR30432:SF1">
    <property type="entry name" value="DNA-BINDING TRANSCRIPTIONAL DUAL REGULATOR MODE"/>
    <property type="match status" value="1"/>
</dbReference>
<comment type="caution">
    <text evidence="7">The sequence shown here is derived from an EMBL/GenBank/DDBJ whole genome shotgun (WGS) entry which is preliminary data.</text>
</comment>
<keyword evidence="3 5" id="KW-0500">Molybdenum</keyword>
<evidence type="ECO:0000313" key="8">
    <source>
        <dbReference type="Proteomes" id="UP001595741"/>
    </source>
</evidence>
<dbReference type="Gene3D" id="1.10.10.10">
    <property type="entry name" value="Winged helix-like DNA-binding domain superfamily/Winged helix DNA-binding domain"/>
    <property type="match status" value="1"/>
</dbReference>
<evidence type="ECO:0000313" key="7">
    <source>
        <dbReference type="EMBL" id="MFC3533184.1"/>
    </source>
</evidence>
<keyword evidence="2 5" id="KW-0813">Transport</keyword>
<gene>
    <name evidence="7" type="ORF">ACFOLG_13445</name>
</gene>
<feature type="domain" description="Mop" evidence="6">
    <location>
        <begin position="182"/>
        <end position="248"/>
    </location>
</feature>
<dbReference type="PROSITE" id="PS51866">
    <property type="entry name" value="MOP"/>
    <property type="match status" value="2"/>
</dbReference>
<reference evidence="8" key="1">
    <citation type="journal article" date="2019" name="Int. J. Syst. Evol. Microbiol.">
        <title>The Global Catalogue of Microorganisms (GCM) 10K type strain sequencing project: providing services to taxonomists for standard genome sequencing and annotation.</title>
        <authorList>
            <consortium name="The Broad Institute Genomics Platform"/>
            <consortium name="The Broad Institute Genome Sequencing Center for Infectious Disease"/>
            <person name="Wu L."/>
            <person name="Ma J."/>
        </authorList>
    </citation>
    <scope>NUCLEOTIDE SEQUENCE [LARGE SCALE GENOMIC DNA]</scope>
    <source>
        <strain evidence="8">KCTC 42742</strain>
    </source>
</reference>
<dbReference type="Gene3D" id="2.40.50.100">
    <property type="match status" value="2"/>
</dbReference>
<dbReference type="InterPro" id="IPR036388">
    <property type="entry name" value="WH-like_DNA-bd_sf"/>
</dbReference>
<comment type="similarity">
    <text evidence="1 5">Belongs to the ModE family.</text>
</comment>
<organism evidence="7 8">
    <name type="scientific">Vogesella facilis</name>
    <dbReference type="NCBI Taxonomy" id="1655232"/>
    <lineage>
        <taxon>Bacteria</taxon>
        <taxon>Pseudomonadati</taxon>
        <taxon>Pseudomonadota</taxon>
        <taxon>Betaproteobacteria</taxon>
        <taxon>Neisseriales</taxon>
        <taxon>Chromobacteriaceae</taxon>
        <taxon>Vogesella</taxon>
    </lineage>
</organism>
<dbReference type="Pfam" id="PF03459">
    <property type="entry name" value="TOBE"/>
    <property type="match status" value="2"/>
</dbReference>
<sequence>MNDPWQLFAGRGASQRLQLLRAIAQHGSISAAARACKLSYKAAWQQIDNMNQQSAAPLVARATGGRGGGGTRLTELGEQLLHAWDNAGSALQSADAQPAALTELSRLPLRTSARNQLAGTITHIEHGAVNDTLQLRLTGGQPLTAQVTRNSSTELGLVPGKLAVALIKASWVALATPDAASRIAIANRLEGSISRLTPGAVNSEVLVQLHGGGMLCAIADNDSLASLQLQTGSAVTALFSAQNVILGILD</sequence>